<dbReference type="Pfam" id="PF02771">
    <property type="entry name" value="Acyl-CoA_dh_N"/>
    <property type="match status" value="1"/>
</dbReference>
<evidence type="ECO:0000256" key="3">
    <source>
        <dbReference type="ARBA" id="ARBA00022630"/>
    </source>
</evidence>
<dbReference type="Pfam" id="PF00441">
    <property type="entry name" value="Acyl-CoA_dh_1"/>
    <property type="match status" value="1"/>
</dbReference>
<feature type="domain" description="Acyl-CoA dehydrogenase/oxidase N-terminal" evidence="7">
    <location>
        <begin position="40"/>
        <end position="156"/>
    </location>
</feature>
<keyword evidence="10" id="KW-1185">Reference proteome</keyword>
<name>A0A4Y9SKX7_9BURK</name>
<evidence type="ECO:0000256" key="4">
    <source>
        <dbReference type="ARBA" id="ARBA00022827"/>
    </source>
</evidence>
<feature type="domain" description="Acyl-CoA dehydrogenase/oxidase C-terminal" evidence="5">
    <location>
        <begin position="288"/>
        <end position="453"/>
    </location>
</feature>
<comment type="similarity">
    <text evidence="2">Belongs to the acyl-CoA dehydrogenase family.</text>
</comment>
<evidence type="ECO:0000313" key="9">
    <source>
        <dbReference type="EMBL" id="TFW27101.1"/>
    </source>
</evidence>
<evidence type="ECO:0000256" key="1">
    <source>
        <dbReference type="ARBA" id="ARBA00001974"/>
    </source>
</evidence>
<dbReference type="Pfam" id="PF12806">
    <property type="entry name" value="Acyl-CoA_dh_C"/>
    <property type="match status" value="1"/>
</dbReference>
<dbReference type="GO" id="GO:0050660">
    <property type="term" value="F:flavin adenine dinucleotide binding"/>
    <property type="evidence" value="ECO:0007669"/>
    <property type="project" value="InterPro"/>
</dbReference>
<dbReference type="Pfam" id="PF02770">
    <property type="entry name" value="Acyl-CoA_dh_M"/>
    <property type="match status" value="1"/>
</dbReference>
<dbReference type="Gene3D" id="1.20.140.10">
    <property type="entry name" value="Butyryl-CoA Dehydrogenase, subunit A, domain 3"/>
    <property type="match status" value="1"/>
</dbReference>
<protein>
    <submittedName>
        <fullName evidence="9">Acyl-CoA dehydrogenase</fullName>
    </submittedName>
</protein>
<evidence type="ECO:0000256" key="2">
    <source>
        <dbReference type="ARBA" id="ARBA00009347"/>
    </source>
</evidence>
<dbReference type="EMBL" id="SPVG01000073">
    <property type="protein sequence ID" value="TFW27101.1"/>
    <property type="molecule type" value="Genomic_DNA"/>
</dbReference>
<dbReference type="Gene3D" id="2.40.110.10">
    <property type="entry name" value="Butyryl-CoA Dehydrogenase, subunit A, domain 2"/>
    <property type="match status" value="1"/>
</dbReference>
<dbReference type="InterPro" id="IPR006091">
    <property type="entry name" value="Acyl-CoA_Oxase/DH_mid-dom"/>
</dbReference>
<comment type="caution">
    <text evidence="9">The sequence shown here is derived from an EMBL/GenBank/DDBJ whole genome shotgun (WGS) entry which is preliminary data.</text>
</comment>
<dbReference type="RefSeq" id="WP_135200995.1">
    <property type="nucleotide sequence ID" value="NZ_SPVG01000073.1"/>
</dbReference>
<dbReference type="InterPro" id="IPR009100">
    <property type="entry name" value="AcylCoA_DH/oxidase_NM_dom_sf"/>
</dbReference>
<sequence length="613" mass="67401">MDSTILSRRDLNFLLYEWLDAEALTRRVRFQDHNRETFDAAIDTAERLATELFAPHNKKSDSNEPHVVDGKVQIIPEVKAALQAFSAAGLMAAGQDFERGGMQLPVLLEKVLAAYFTAANVATSAYTFLTMSNANTLLKTGSPEQIARFVDPMLEGRFFGTMCLSEPQAGSSLSDITTRAVPDGDRQYRIRGNKMWISAGEHELSENIIHLVLAKIPGADGKLVPGVKGISLFIVPKFLVNDDGTLGARNDVALAGLNHKMGNRGTTNCLLNFGENGGAIGYLVGRPGQGLANMFHMMNEARIGVGMGAAVLGYTAYLHALDYARNRLQGRHPAQKDPAQPQLAIIEHTDVRRMLLAQKAYVEGALGLVLYSARLVDEQHTAETPEAREHAARLLDFLTPITKSWPSQWCVEANSLAIQVHGGYGYTRDYNVEQFYRDNRLNAIHEGTHGIHGLDLLGRKVTLQDGALFRAFGGEIRKTVRKVRGSVALPDGAPPAWAEIGKELRAHADALEQSWQALEQVTQKLYAVGDLNKTLANASTYLEATGHIVVAWIWLQQALVAAAALDDADADFYRGKLQACRYFFHWELPKVGPQLALLASIDTTTLEMRDAWF</sequence>
<comment type="cofactor">
    <cofactor evidence="1">
        <name>FAD</name>
        <dbReference type="ChEBI" id="CHEBI:57692"/>
    </cofactor>
</comment>
<keyword evidence="3" id="KW-0285">Flavoprotein</keyword>
<dbReference type="PANTHER" id="PTHR42803:SF3">
    <property type="entry name" value="ACYL-COA DEHYDROGENASE-RELATED"/>
    <property type="match status" value="1"/>
</dbReference>
<dbReference type="PANTHER" id="PTHR42803">
    <property type="entry name" value="ACYL-COA DEHYDROGENASE"/>
    <property type="match status" value="1"/>
</dbReference>
<evidence type="ECO:0000259" key="6">
    <source>
        <dbReference type="Pfam" id="PF02770"/>
    </source>
</evidence>
<dbReference type="InterPro" id="IPR046373">
    <property type="entry name" value="Acyl-CoA_Oxase/DH_mid-dom_sf"/>
</dbReference>
<evidence type="ECO:0000259" key="5">
    <source>
        <dbReference type="Pfam" id="PF00441"/>
    </source>
</evidence>
<dbReference type="GO" id="GO:0016627">
    <property type="term" value="F:oxidoreductase activity, acting on the CH-CH group of donors"/>
    <property type="evidence" value="ECO:0007669"/>
    <property type="project" value="InterPro"/>
</dbReference>
<dbReference type="InterPro" id="IPR009075">
    <property type="entry name" value="AcylCo_DH/oxidase_C"/>
</dbReference>
<dbReference type="InterPro" id="IPR036250">
    <property type="entry name" value="AcylCo_DH-like_C"/>
</dbReference>
<keyword evidence="4" id="KW-0274">FAD</keyword>
<accession>A0A4Y9SKX7</accession>
<dbReference type="InterPro" id="IPR013786">
    <property type="entry name" value="AcylCoA_DH/ox_N"/>
</dbReference>
<organism evidence="9 10">
    <name type="scientific">Duganella callida</name>
    <dbReference type="NCBI Taxonomy" id="2561932"/>
    <lineage>
        <taxon>Bacteria</taxon>
        <taxon>Pseudomonadati</taxon>
        <taxon>Pseudomonadota</taxon>
        <taxon>Betaproteobacteria</taxon>
        <taxon>Burkholderiales</taxon>
        <taxon>Oxalobacteraceae</taxon>
        <taxon>Telluria group</taxon>
        <taxon>Duganella</taxon>
    </lineage>
</organism>
<dbReference type="Gene3D" id="1.10.540.10">
    <property type="entry name" value="Acyl-CoA dehydrogenase/oxidase, N-terminal domain"/>
    <property type="match status" value="1"/>
</dbReference>
<dbReference type="InterPro" id="IPR052166">
    <property type="entry name" value="Diverse_Acyl-CoA_DH"/>
</dbReference>
<feature type="domain" description="Acyl-CoA oxidase/dehydrogenase middle" evidence="6">
    <location>
        <begin position="162"/>
        <end position="273"/>
    </location>
</feature>
<dbReference type="SUPFAM" id="SSF56645">
    <property type="entry name" value="Acyl-CoA dehydrogenase NM domain-like"/>
    <property type="match status" value="1"/>
</dbReference>
<feature type="domain" description="Acetyl-CoA dehydrogenase-like C-terminal" evidence="8">
    <location>
        <begin position="474"/>
        <end position="608"/>
    </location>
</feature>
<dbReference type="SUPFAM" id="SSF47203">
    <property type="entry name" value="Acyl-CoA dehydrogenase C-terminal domain-like"/>
    <property type="match status" value="1"/>
</dbReference>
<evidence type="ECO:0000313" key="10">
    <source>
        <dbReference type="Proteomes" id="UP000297729"/>
    </source>
</evidence>
<evidence type="ECO:0000259" key="8">
    <source>
        <dbReference type="Pfam" id="PF12806"/>
    </source>
</evidence>
<dbReference type="OrthoDB" id="9770681at2"/>
<dbReference type="AlphaFoldDB" id="A0A4Y9SKX7"/>
<evidence type="ECO:0000259" key="7">
    <source>
        <dbReference type="Pfam" id="PF02771"/>
    </source>
</evidence>
<dbReference type="Proteomes" id="UP000297729">
    <property type="component" value="Unassembled WGS sequence"/>
</dbReference>
<dbReference type="InterPro" id="IPR025878">
    <property type="entry name" value="Acyl-CoA_dh-like_C_dom"/>
</dbReference>
<gene>
    <name evidence="9" type="ORF">E4L98_07785</name>
</gene>
<proteinExistence type="inferred from homology"/>
<dbReference type="InterPro" id="IPR037069">
    <property type="entry name" value="AcylCoA_DH/ox_N_sf"/>
</dbReference>
<reference evidence="9 10" key="1">
    <citation type="submission" date="2019-03" db="EMBL/GenBank/DDBJ databases">
        <title>Draft Genome Sequence of Duganella callidus sp. nov., a Novel Duganella Species Isolated from Cultivated Soil.</title>
        <authorList>
            <person name="Raths R."/>
            <person name="Peta V."/>
            <person name="Bucking H."/>
        </authorList>
    </citation>
    <scope>NUCLEOTIDE SEQUENCE [LARGE SCALE GENOMIC DNA]</scope>
    <source>
        <strain evidence="9 10">DN04</strain>
    </source>
</reference>